<evidence type="ECO:0000259" key="2">
    <source>
        <dbReference type="Pfam" id="PF13699"/>
    </source>
</evidence>
<keyword evidence="1" id="KW-0732">Signal</keyword>
<evidence type="ECO:0000256" key="1">
    <source>
        <dbReference type="SAM" id="SignalP"/>
    </source>
</evidence>
<organism evidence="3 4">
    <name type="scientific">Sphingobium fontiphilum</name>
    <dbReference type="NCBI Taxonomy" id="944425"/>
    <lineage>
        <taxon>Bacteria</taxon>
        <taxon>Pseudomonadati</taxon>
        <taxon>Pseudomonadota</taxon>
        <taxon>Alphaproteobacteria</taxon>
        <taxon>Sphingomonadales</taxon>
        <taxon>Sphingomonadaceae</taxon>
        <taxon>Sphingobium</taxon>
    </lineage>
</organism>
<dbReference type="Pfam" id="PF13699">
    <property type="entry name" value="eCIS_core"/>
    <property type="match status" value="1"/>
</dbReference>
<feature type="signal peptide" evidence="1">
    <location>
        <begin position="1"/>
        <end position="26"/>
    </location>
</feature>
<feature type="domain" description="eCIS core" evidence="2">
    <location>
        <begin position="95"/>
        <end position="177"/>
    </location>
</feature>
<accession>A0A7W6GNT5</accession>
<evidence type="ECO:0000313" key="3">
    <source>
        <dbReference type="EMBL" id="MBB3981872.1"/>
    </source>
</evidence>
<dbReference type="AlphaFoldDB" id="A0A7W6GNT5"/>
<dbReference type="InterPro" id="IPR025295">
    <property type="entry name" value="eCIS_core_dom"/>
</dbReference>
<comment type="caution">
    <text evidence="3">The sequence shown here is derived from an EMBL/GenBank/DDBJ whole genome shotgun (WGS) entry which is preliminary data.</text>
</comment>
<protein>
    <recommendedName>
        <fullName evidence="2">eCIS core domain-containing protein</fullName>
    </recommendedName>
</protein>
<dbReference type="EMBL" id="JACIEB010000003">
    <property type="protein sequence ID" value="MBB3981872.1"/>
    <property type="molecule type" value="Genomic_DNA"/>
</dbReference>
<dbReference type="Proteomes" id="UP000552757">
    <property type="component" value="Unassembled WGS sequence"/>
</dbReference>
<sequence length="313" mass="34106">MRRRIHTLVATTSILCALSIPEIANASWLSEITGIDIDLNRGTVRVKPPNIGAIPDAIRNLPKDVGQALINPAAPALATAIRFSRGQALNRGAQPIPPHIRQYLGNYFPASILEKVRWTTANGISIDGMLKNWFNQEGAVTLDEVIVFSSADLAMANTNSTVELWAHELTHVMQYQNSGVETFAFNYSVNFQGMESQARDNARMIMAAMTQGNPYQLQQQAGSFASQIPWASINEQARQAINPVSCIWINGWTTGNACPVAIRVSGVIMVNMYGQSMTMPCNEPTCVYGPNQSGPLLSPPGWKIVGVTAAFQF</sequence>
<proteinExistence type="predicted"/>
<reference evidence="3 4" key="1">
    <citation type="submission" date="2020-08" db="EMBL/GenBank/DDBJ databases">
        <title>Genomic Encyclopedia of Type Strains, Phase IV (KMG-IV): sequencing the most valuable type-strain genomes for metagenomic binning, comparative biology and taxonomic classification.</title>
        <authorList>
            <person name="Goeker M."/>
        </authorList>
    </citation>
    <scope>NUCLEOTIDE SEQUENCE [LARGE SCALE GENOMIC DNA]</scope>
    <source>
        <strain evidence="3 4">DSM 29348</strain>
    </source>
</reference>
<feature type="chain" id="PRO_5031361801" description="eCIS core domain-containing protein" evidence="1">
    <location>
        <begin position="27"/>
        <end position="313"/>
    </location>
</feature>
<gene>
    <name evidence="3" type="ORF">GGR44_001531</name>
</gene>
<name>A0A7W6GNT5_9SPHN</name>
<evidence type="ECO:0000313" key="4">
    <source>
        <dbReference type="Proteomes" id="UP000552757"/>
    </source>
</evidence>
<dbReference type="RefSeq" id="WP_183954980.1">
    <property type="nucleotide sequence ID" value="NZ_JACIEB010000003.1"/>
</dbReference>
<keyword evidence="4" id="KW-1185">Reference proteome</keyword>